<proteinExistence type="inferred from homology"/>
<evidence type="ECO:0000259" key="5">
    <source>
        <dbReference type="SMART" id="SM01382"/>
    </source>
</evidence>
<dbReference type="Gene3D" id="2.30.30.30">
    <property type="match status" value="1"/>
</dbReference>
<keyword evidence="8" id="KW-1185">Reference proteome</keyword>
<dbReference type="EMBL" id="JADGJH010002360">
    <property type="protein sequence ID" value="KAJ3099237.1"/>
    <property type="molecule type" value="Genomic_DNA"/>
</dbReference>
<dbReference type="InterPro" id="IPR022666">
    <property type="entry name" value="Ribosomal_uL2_RNA-bd_dom"/>
</dbReference>
<dbReference type="GO" id="GO:0016740">
    <property type="term" value="F:transferase activity"/>
    <property type="evidence" value="ECO:0007669"/>
    <property type="project" value="InterPro"/>
</dbReference>
<dbReference type="InterPro" id="IPR012340">
    <property type="entry name" value="NA-bd_OB-fold"/>
</dbReference>
<accession>A0AAD5SUI4</accession>
<reference evidence="7" key="1">
    <citation type="submission" date="2020-05" db="EMBL/GenBank/DDBJ databases">
        <title>Phylogenomic resolution of chytrid fungi.</title>
        <authorList>
            <person name="Stajich J.E."/>
            <person name="Amses K."/>
            <person name="Simmons R."/>
            <person name="Seto K."/>
            <person name="Myers J."/>
            <person name="Bonds A."/>
            <person name="Quandt C.A."/>
            <person name="Barry K."/>
            <person name="Liu P."/>
            <person name="Grigoriev I."/>
            <person name="Longcore J.E."/>
            <person name="James T.Y."/>
        </authorList>
    </citation>
    <scope>NUCLEOTIDE SEQUENCE</scope>
    <source>
        <strain evidence="7">JEL0513</strain>
    </source>
</reference>
<sequence>MFATVRGFATTLATARRPLFDAGKSLRFGQQNVVLGQTPYSPLPLALLASQTRTKTYRKGITKPMRRYLKHTEELKRRGLPVPKTEVNVLENKFWKVSGGMKVYKPTSPGSRNRRHPTRFHLHKGSCIKRLSYGKKSTGGRNEFGRVTVRHRGSGHKRRVRVIDFQRNIPGPHQIVRLEYDPNRSADLALLRNLSTNEFSYIIHVAGTEPGTIVHSYRQGIPSTRKGEDPIPKNQLVQPGNCLRLRDIPVGTLVNNISLQPDGPAQICRSAGVSAQLIATDVKTGYAQIKLTSKEVRLLSIDCIATIGVVGNKDHHHTNLGKAGSKRHKGIRPTVRGIHQNPCDHPHGGGSNSKGNKHPRTPWGWLTKGWKTKLDLVITADLENITDLRPSATDYEWTFKVKCTNCQEEHPSWISFNAVTEEEIPNSRGVANFNMKCKSCKTHTNATIVKDSLKPYVSTSQSPQKILTIETRGLDFTAWKPTHGETWIAVGVDSGTVFDDIEFEEGERDWAGYDEKAACPVGVTGIEGSFLKSK</sequence>
<name>A0AAD5SUI4_9FUNG</name>
<organism evidence="7 8">
    <name type="scientific">Physocladia obscura</name>
    <dbReference type="NCBI Taxonomy" id="109957"/>
    <lineage>
        <taxon>Eukaryota</taxon>
        <taxon>Fungi</taxon>
        <taxon>Fungi incertae sedis</taxon>
        <taxon>Chytridiomycota</taxon>
        <taxon>Chytridiomycota incertae sedis</taxon>
        <taxon>Chytridiomycetes</taxon>
        <taxon>Chytridiales</taxon>
        <taxon>Chytriomycetaceae</taxon>
        <taxon>Physocladia</taxon>
    </lineage>
</organism>
<dbReference type="AlphaFoldDB" id="A0AAD5SUI4"/>
<dbReference type="SMART" id="SM01383">
    <property type="entry name" value="Ribosomal_L2"/>
    <property type="match status" value="1"/>
</dbReference>
<evidence type="ECO:0000256" key="3">
    <source>
        <dbReference type="ARBA" id="ARBA00023274"/>
    </source>
</evidence>
<evidence type="ECO:0000259" key="6">
    <source>
        <dbReference type="SMART" id="SM01383"/>
    </source>
</evidence>
<feature type="region of interest" description="Disordered" evidence="4">
    <location>
        <begin position="339"/>
        <end position="362"/>
    </location>
</feature>
<evidence type="ECO:0000313" key="8">
    <source>
        <dbReference type="Proteomes" id="UP001211907"/>
    </source>
</evidence>
<dbReference type="GO" id="GO:0003723">
    <property type="term" value="F:RNA binding"/>
    <property type="evidence" value="ECO:0007669"/>
    <property type="project" value="InterPro"/>
</dbReference>
<evidence type="ECO:0000313" key="7">
    <source>
        <dbReference type="EMBL" id="KAJ3099237.1"/>
    </source>
</evidence>
<evidence type="ECO:0000256" key="2">
    <source>
        <dbReference type="ARBA" id="ARBA00022980"/>
    </source>
</evidence>
<comment type="similarity">
    <text evidence="1">Belongs to the universal ribosomal protein uL2 family.</text>
</comment>
<dbReference type="InterPro" id="IPR005880">
    <property type="entry name" value="Ribosomal_uL2_bac/org-type"/>
</dbReference>
<keyword evidence="3" id="KW-0687">Ribonucleoprotein</keyword>
<evidence type="ECO:0008006" key="9">
    <source>
        <dbReference type="Google" id="ProtNLM"/>
    </source>
</evidence>
<dbReference type="Pfam" id="PF03947">
    <property type="entry name" value="Ribosomal_L2_C"/>
    <property type="match status" value="1"/>
</dbReference>
<dbReference type="SUPFAM" id="SSF141678">
    <property type="entry name" value="MAL13P1.257-like"/>
    <property type="match status" value="1"/>
</dbReference>
<dbReference type="Gene3D" id="4.10.950.10">
    <property type="entry name" value="Ribosomal protein L2, domain 3"/>
    <property type="match status" value="1"/>
</dbReference>
<dbReference type="SUPFAM" id="SSF50104">
    <property type="entry name" value="Translation proteins SH3-like domain"/>
    <property type="match status" value="1"/>
</dbReference>
<evidence type="ECO:0000256" key="4">
    <source>
        <dbReference type="SAM" id="MobiDB-lite"/>
    </source>
</evidence>
<feature type="domain" description="Large ribosomal subunit protein uL2 RNA-binding" evidence="6">
    <location>
        <begin position="140"/>
        <end position="216"/>
    </location>
</feature>
<dbReference type="Pfam" id="PF05907">
    <property type="entry name" value="CXXC_Zn-b_euk"/>
    <property type="match status" value="1"/>
</dbReference>
<dbReference type="SUPFAM" id="SSF50249">
    <property type="entry name" value="Nucleic acid-binding proteins"/>
    <property type="match status" value="1"/>
</dbReference>
<dbReference type="Proteomes" id="UP001211907">
    <property type="component" value="Unassembled WGS sequence"/>
</dbReference>
<feature type="domain" description="Large ribosomal subunit protein uL2 C-terminal" evidence="5">
    <location>
        <begin position="237"/>
        <end position="366"/>
    </location>
</feature>
<evidence type="ECO:0000256" key="1">
    <source>
        <dbReference type="ARBA" id="ARBA00005636"/>
    </source>
</evidence>
<dbReference type="PANTHER" id="PTHR13691:SF5">
    <property type="entry name" value="LARGE RIBOSOMAL SUBUNIT PROTEIN UL2M"/>
    <property type="match status" value="1"/>
</dbReference>
<dbReference type="NCBIfam" id="TIGR01171">
    <property type="entry name" value="rplB_bact"/>
    <property type="match status" value="1"/>
</dbReference>
<dbReference type="GO" id="GO:0032543">
    <property type="term" value="P:mitochondrial translation"/>
    <property type="evidence" value="ECO:0007669"/>
    <property type="project" value="TreeGrafter"/>
</dbReference>
<dbReference type="Gene3D" id="2.40.50.140">
    <property type="entry name" value="Nucleic acid-binding proteins"/>
    <property type="match status" value="1"/>
</dbReference>
<dbReference type="InterPro" id="IPR008584">
    <property type="entry name" value="CXXC_Zn-binding_euk"/>
</dbReference>
<dbReference type="SMART" id="SM01382">
    <property type="entry name" value="Ribosomal_L2_C"/>
    <property type="match status" value="1"/>
</dbReference>
<comment type="caution">
    <text evidence="7">The sequence shown here is derived from an EMBL/GenBank/DDBJ whole genome shotgun (WGS) entry which is preliminary data.</text>
</comment>
<dbReference type="GO" id="GO:0005762">
    <property type="term" value="C:mitochondrial large ribosomal subunit"/>
    <property type="evidence" value="ECO:0007669"/>
    <property type="project" value="TreeGrafter"/>
</dbReference>
<dbReference type="GO" id="GO:0003735">
    <property type="term" value="F:structural constituent of ribosome"/>
    <property type="evidence" value="ECO:0007669"/>
    <property type="project" value="InterPro"/>
</dbReference>
<dbReference type="InterPro" id="IPR022669">
    <property type="entry name" value="Ribosomal_uL2_C"/>
</dbReference>
<dbReference type="InterPro" id="IPR002171">
    <property type="entry name" value="Ribosomal_uL2"/>
</dbReference>
<gene>
    <name evidence="7" type="ORF">HK100_004931</name>
</gene>
<dbReference type="InterPro" id="IPR008991">
    <property type="entry name" value="Translation_prot_SH3-like_sf"/>
</dbReference>
<dbReference type="InterPro" id="IPR014726">
    <property type="entry name" value="Ribosomal_uL2_dom3"/>
</dbReference>
<dbReference type="InterPro" id="IPR014722">
    <property type="entry name" value="Rib_uL2_dom2"/>
</dbReference>
<dbReference type="PANTHER" id="PTHR13691">
    <property type="entry name" value="RIBOSOMAL PROTEIN L2"/>
    <property type="match status" value="1"/>
</dbReference>
<dbReference type="Pfam" id="PF00181">
    <property type="entry name" value="Ribosomal_L2_N"/>
    <property type="match status" value="1"/>
</dbReference>
<keyword evidence="2" id="KW-0689">Ribosomal protein</keyword>
<protein>
    <recommendedName>
        <fullName evidence="9">Ribosomal protein L2</fullName>
    </recommendedName>
</protein>